<accession>A0AAV7UUS7</accession>
<comment type="caution">
    <text evidence="2">The sequence shown here is derived from an EMBL/GenBank/DDBJ whole genome shotgun (WGS) entry which is preliminary data.</text>
</comment>
<reference evidence="2" key="1">
    <citation type="journal article" date="2022" name="bioRxiv">
        <title>Sequencing and chromosome-scale assembly of the giantPleurodeles waltlgenome.</title>
        <authorList>
            <person name="Brown T."/>
            <person name="Elewa A."/>
            <person name="Iarovenko S."/>
            <person name="Subramanian E."/>
            <person name="Araus A.J."/>
            <person name="Petzold A."/>
            <person name="Susuki M."/>
            <person name="Suzuki K.-i.T."/>
            <person name="Hayashi T."/>
            <person name="Toyoda A."/>
            <person name="Oliveira C."/>
            <person name="Osipova E."/>
            <person name="Leigh N.D."/>
            <person name="Simon A."/>
            <person name="Yun M.H."/>
        </authorList>
    </citation>
    <scope>NUCLEOTIDE SEQUENCE</scope>
    <source>
        <strain evidence="2">20211129_DDA</strain>
        <tissue evidence="2">Liver</tissue>
    </source>
</reference>
<sequence>MLGSRRTTQRNRRGTWREPTRKPQPALSEVLASCKDGAQKKELLRLDDGHKHPGKGETDEAAMTLSKSHGFRKVAWKGTGAF</sequence>
<dbReference type="AlphaFoldDB" id="A0AAV7UUS7"/>
<evidence type="ECO:0000313" key="2">
    <source>
        <dbReference type="EMBL" id="KAJ1191925.1"/>
    </source>
</evidence>
<name>A0AAV7UUS7_PLEWA</name>
<dbReference type="Proteomes" id="UP001066276">
    <property type="component" value="Chromosome 2_2"/>
</dbReference>
<proteinExistence type="predicted"/>
<protein>
    <submittedName>
        <fullName evidence="2">Uncharacterized protein</fullName>
    </submittedName>
</protein>
<feature type="region of interest" description="Disordered" evidence="1">
    <location>
        <begin position="1"/>
        <end position="28"/>
    </location>
</feature>
<gene>
    <name evidence="2" type="ORF">NDU88_001238</name>
</gene>
<feature type="region of interest" description="Disordered" evidence="1">
    <location>
        <begin position="45"/>
        <end position="64"/>
    </location>
</feature>
<evidence type="ECO:0000256" key="1">
    <source>
        <dbReference type="SAM" id="MobiDB-lite"/>
    </source>
</evidence>
<dbReference type="EMBL" id="JANPWB010000004">
    <property type="protein sequence ID" value="KAJ1191925.1"/>
    <property type="molecule type" value="Genomic_DNA"/>
</dbReference>
<evidence type="ECO:0000313" key="3">
    <source>
        <dbReference type="Proteomes" id="UP001066276"/>
    </source>
</evidence>
<feature type="compositionally biased region" description="Basic and acidic residues" evidence="1">
    <location>
        <begin position="45"/>
        <end position="58"/>
    </location>
</feature>
<keyword evidence="3" id="KW-1185">Reference proteome</keyword>
<organism evidence="2 3">
    <name type="scientific">Pleurodeles waltl</name>
    <name type="common">Iberian ribbed newt</name>
    <dbReference type="NCBI Taxonomy" id="8319"/>
    <lineage>
        <taxon>Eukaryota</taxon>
        <taxon>Metazoa</taxon>
        <taxon>Chordata</taxon>
        <taxon>Craniata</taxon>
        <taxon>Vertebrata</taxon>
        <taxon>Euteleostomi</taxon>
        <taxon>Amphibia</taxon>
        <taxon>Batrachia</taxon>
        <taxon>Caudata</taxon>
        <taxon>Salamandroidea</taxon>
        <taxon>Salamandridae</taxon>
        <taxon>Pleurodelinae</taxon>
        <taxon>Pleurodeles</taxon>
    </lineage>
</organism>